<dbReference type="AlphaFoldDB" id="A0AAU7CDR3"/>
<dbReference type="SUPFAM" id="SSF53335">
    <property type="entry name" value="S-adenosyl-L-methionine-dependent methyltransferases"/>
    <property type="match status" value="1"/>
</dbReference>
<reference evidence="3" key="1">
    <citation type="submission" date="2024-05" db="EMBL/GenBank/DDBJ databases">
        <title>Planctomycetes of the genus Singulisphaera possess chitinolytic capabilities.</title>
        <authorList>
            <person name="Ivanova A."/>
        </authorList>
    </citation>
    <scope>NUCLEOTIDE SEQUENCE</scope>
    <source>
        <strain evidence="3">Ch08T</strain>
    </source>
</reference>
<name>A0AAU7CDR3_9BACT</name>
<dbReference type="Gene3D" id="3.40.50.150">
    <property type="entry name" value="Vaccinia Virus protein VP39"/>
    <property type="match status" value="1"/>
</dbReference>
<evidence type="ECO:0000256" key="1">
    <source>
        <dbReference type="SAM" id="MobiDB-lite"/>
    </source>
</evidence>
<dbReference type="Pfam" id="PF08241">
    <property type="entry name" value="Methyltransf_11"/>
    <property type="match status" value="1"/>
</dbReference>
<dbReference type="InterPro" id="IPR013216">
    <property type="entry name" value="Methyltransf_11"/>
</dbReference>
<organism evidence="3">
    <name type="scientific">Singulisphaera sp. Ch08</name>
    <dbReference type="NCBI Taxonomy" id="3120278"/>
    <lineage>
        <taxon>Bacteria</taxon>
        <taxon>Pseudomonadati</taxon>
        <taxon>Planctomycetota</taxon>
        <taxon>Planctomycetia</taxon>
        <taxon>Isosphaerales</taxon>
        <taxon>Isosphaeraceae</taxon>
        <taxon>Singulisphaera</taxon>
    </lineage>
</organism>
<dbReference type="GO" id="GO:0032259">
    <property type="term" value="P:methylation"/>
    <property type="evidence" value="ECO:0007669"/>
    <property type="project" value="UniProtKB-KW"/>
</dbReference>
<feature type="compositionally biased region" description="Basic and acidic residues" evidence="1">
    <location>
        <begin position="261"/>
        <end position="270"/>
    </location>
</feature>
<protein>
    <submittedName>
        <fullName evidence="3">Methyltransferase domain-containing protein</fullName>
    </submittedName>
</protein>
<feature type="region of interest" description="Disordered" evidence="1">
    <location>
        <begin position="247"/>
        <end position="270"/>
    </location>
</feature>
<sequence>MLYQPRLVPPRLAELWGLSPQWTEAIARRESCNCAWCGAKLRARRIAAVLLATYPVGDPSKLASSVAAWVRRPECQPLRLAEINQIEGLHDVLRALPGLAYSEYQEGVEPGAEVDRVRCENLTRLTYPDESFDLVLTSETLEHVPDLDAALREIHRILVPGGRHIFTVPVLPDVPLTFARAELMPDGTIVPRVPLIHHPGGDHGYPVFTEFGADWPDLLRNAGFETTVTLGSSTEEDLTPVFNCRKAESDSIGSAGPRLPHPREDASRSR</sequence>
<proteinExistence type="predicted"/>
<dbReference type="CDD" id="cd02440">
    <property type="entry name" value="AdoMet_MTases"/>
    <property type="match status" value="1"/>
</dbReference>
<keyword evidence="3" id="KW-0808">Transferase</keyword>
<dbReference type="InterPro" id="IPR029063">
    <property type="entry name" value="SAM-dependent_MTases_sf"/>
</dbReference>
<dbReference type="RefSeq" id="WP_406696391.1">
    <property type="nucleotide sequence ID" value="NZ_CP155447.1"/>
</dbReference>
<dbReference type="EMBL" id="CP155447">
    <property type="protein sequence ID" value="XBH03652.1"/>
    <property type="molecule type" value="Genomic_DNA"/>
</dbReference>
<evidence type="ECO:0000313" key="3">
    <source>
        <dbReference type="EMBL" id="XBH03652.1"/>
    </source>
</evidence>
<accession>A0AAU7CDR3</accession>
<dbReference type="GO" id="GO:0008757">
    <property type="term" value="F:S-adenosylmethionine-dependent methyltransferase activity"/>
    <property type="evidence" value="ECO:0007669"/>
    <property type="project" value="InterPro"/>
</dbReference>
<evidence type="ECO:0000259" key="2">
    <source>
        <dbReference type="Pfam" id="PF08241"/>
    </source>
</evidence>
<keyword evidence="3" id="KW-0489">Methyltransferase</keyword>
<gene>
    <name evidence="3" type="ORF">V5E97_35910</name>
</gene>
<feature type="domain" description="Methyltransferase type 11" evidence="2">
    <location>
        <begin position="115"/>
        <end position="166"/>
    </location>
</feature>